<keyword evidence="5 7" id="KW-0411">Iron-sulfur</keyword>
<gene>
    <name evidence="7" type="primary">ispG</name>
    <name evidence="10" type="ORF">B0O95_10432</name>
</gene>
<dbReference type="HAMAP" id="MF_00159">
    <property type="entry name" value="IspG"/>
    <property type="match status" value="1"/>
</dbReference>
<feature type="domain" description="IspG C-terminal" evidence="9">
    <location>
        <begin position="330"/>
        <end position="431"/>
    </location>
</feature>
<dbReference type="InterPro" id="IPR058579">
    <property type="entry name" value="IspG_C"/>
</dbReference>
<dbReference type="InterPro" id="IPR011005">
    <property type="entry name" value="Dihydropteroate_synth-like_sf"/>
</dbReference>
<evidence type="ECO:0000259" key="8">
    <source>
        <dbReference type="Pfam" id="PF04551"/>
    </source>
</evidence>
<dbReference type="NCBIfam" id="NF001540">
    <property type="entry name" value="PRK00366.1"/>
    <property type="match status" value="1"/>
</dbReference>
<dbReference type="PANTHER" id="PTHR30454">
    <property type="entry name" value="4-HYDROXY-3-METHYLBUT-2-EN-1-YL DIPHOSPHATE SYNTHASE"/>
    <property type="match status" value="1"/>
</dbReference>
<dbReference type="InterPro" id="IPR058578">
    <property type="entry name" value="IspG_TIM"/>
</dbReference>
<dbReference type="EC" id="1.17.7.3" evidence="7"/>
<comment type="cofactor">
    <cofactor evidence="7">
        <name>[4Fe-4S] cluster</name>
        <dbReference type="ChEBI" id="CHEBI:49883"/>
    </cofactor>
    <text evidence="7">Binds 1 [4Fe-4S] cluster.</text>
</comment>
<keyword evidence="1 7" id="KW-0004">4Fe-4S</keyword>
<dbReference type="InterPro" id="IPR016425">
    <property type="entry name" value="IspG_bac"/>
</dbReference>
<evidence type="ECO:0000256" key="7">
    <source>
        <dbReference type="HAMAP-Rule" id="MF_00159"/>
    </source>
</evidence>
<comment type="caution">
    <text evidence="10">The sequence shown here is derived from an EMBL/GenBank/DDBJ whole genome shotgun (WGS) entry which is preliminary data.</text>
</comment>
<dbReference type="GO" id="GO:0046429">
    <property type="term" value="F:4-hydroxy-3-methylbut-2-en-1-yl diphosphate synthase activity (ferredoxin)"/>
    <property type="evidence" value="ECO:0007669"/>
    <property type="project" value="UniProtKB-UniRule"/>
</dbReference>
<dbReference type="Gene3D" id="3.20.20.20">
    <property type="entry name" value="Dihydropteroate synthase-like"/>
    <property type="match status" value="1"/>
</dbReference>
<name>A0A2P5KBJ5_9BURK</name>
<protein>
    <recommendedName>
        <fullName evidence="7">4-hydroxy-3-methylbut-2-en-1-yl diphosphate synthase (flavodoxin)</fullName>
        <ecNumber evidence="7">1.17.7.3</ecNumber>
    </recommendedName>
    <alternativeName>
        <fullName evidence="7">1-hydroxy-2-methyl-2-(E)-butenyl 4-diphosphate synthase</fullName>
    </alternativeName>
</protein>
<reference evidence="10 11" key="1">
    <citation type="submission" date="2018-01" db="EMBL/GenBank/DDBJ databases">
        <title>Genomic Encyclopedia of Type Strains, Phase III (KMG-III): the genomes of soil and plant-associated and newly described type strains.</title>
        <authorList>
            <person name="Whitman W."/>
        </authorList>
    </citation>
    <scope>NUCLEOTIDE SEQUENCE [LARGE SCALE GENOMIC DNA]</scope>
    <source>
        <strain evidence="10 11">HKI456</strain>
    </source>
</reference>
<feature type="domain" description="IspG TIM-barrel" evidence="8">
    <location>
        <begin position="51"/>
        <end position="314"/>
    </location>
</feature>
<dbReference type="Pfam" id="PF26540">
    <property type="entry name" value="GcpE_C"/>
    <property type="match status" value="1"/>
</dbReference>
<dbReference type="Proteomes" id="UP000243096">
    <property type="component" value="Unassembled WGS sequence"/>
</dbReference>
<organism evidence="10 11">
    <name type="scientific">Mycetohabitans endofungorum</name>
    <dbReference type="NCBI Taxonomy" id="417203"/>
    <lineage>
        <taxon>Bacteria</taxon>
        <taxon>Pseudomonadati</taxon>
        <taxon>Pseudomonadota</taxon>
        <taxon>Betaproteobacteria</taxon>
        <taxon>Burkholderiales</taxon>
        <taxon>Burkholderiaceae</taxon>
        <taxon>Mycetohabitans</taxon>
    </lineage>
</organism>
<evidence type="ECO:0000259" key="9">
    <source>
        <dbReference type="Pfam" id="PF26540"/>
    </source>
</evidence>
<dbReference type="EMBL" id="PRDW01000004">
    <property type="protein sequence ID" value="PPB84082.1"/>
    <property type="molecule type" value="Genomic_DNA"/>
</dbReference>
<feature type="binding site" evidence="7">
    <location>
        <position position="336"/>
    </location>
    <ligand>
        <name>[4Fe-4S] cluster</name>
        <dbReference type="ChEBI" id="CHEBI:49883"/>
    </ligand>
</feature>
<dbReference type="GO" id="GO:0016114">
    <property type="term" value="P:terpenoid biosynthetic process"/>
    <property type="evidence" value="ECO:0007669"/>
    <property type="project" value="InterPro"/>
</dbReference>
<feature type="binding site" evidence="7">
    <location>
        <position position="379"/>
    </location>
    <ligand>
        <name>[4Fe-4S] cluster</name>
        <dbReference type="ChEBI" id="CHEBI:49883"/>
    </ligand>
</feature>
<dbReference type="Pfam" id="PF04551">
    <property type="entry name" value="GcpE"/>
    <property type="match status" value="1"/>
</dbReference>
<evidence type="ECO:0000256" key="2">
    <source>
        <dbReference type="ARBA" id="ARBA00022723"/>
    </source>
</evidence>
<keyword evidence="3 7" id="KW-0560">Oxidoreductase</keyword>
<keyword evidence="6 7" id="KW-0414">Isoprene biosynthesis</keyword>
<evidence type="ECO:0000256" key="4">
    <source>
        <dbReference type="ARBA" id="ARBA00023004"/>
    </source>
</evidence>
<comment type="similarity">
    <text evidence="7">Belongs to the IspG family.</text>
</comment>
<dbReference type="GO" id="GO:0141197">
    <property type="term" value="F:4-hydroxy-3-methylbut-2-enyl-diphosphate synthase activity (flavodoxin)"/>
    <property type="evidence" value="ECO:0007669"/>
    <property type="project" value="UniProtKB-EC"/>
</dbReference>
<keyword evidence="2 7" id="KW-0479">Metal-binding</keyword>
<dbReference type="GO" id="GO:0019288">
    <property type="term" value="P:isopentenyl diphosphate biosynthetic process, methylerythritol 4-phosphate pathway"/>
    <property type="evidence" value="ECO:0007669"/>
    <property type="project" value="UniProtKB-UniRule"/>
</dbReference>
<comment type="catalytic activity">
    <reaction evidence="7">
        <text>(2E)-4-hydroxy-3-methylbut-2-enyl diphosphate + oxidized [flavodoxin] + H2O + 2 H(+) = 2-C-methyl-D-erythritol 2,4-cyclic diphosphate + reduced [flavodoxin]</text>
        <dbReference type="Rhea" id="RHEA:43604"/>
        <dbReference type="Rhea" id="RHEA-COMP:10622"/>
        <dbReference type="Rhea" id="RHEA-COMP:10623"/>
        <dbReference type="ChEBI" id="CHEBI:15377"/>
        <dbReference type="ChEBI" id="CHEBI:15378"/>
        <dbReference type="ChEBI" id="CHEBI:57618"/>
        <dbReference type="ChEBI" id="CHEBI:58210"/>
        <dbReference type="ChEBI" id="CHEBI:58483"/>
        <dbReference type="ChEBI" id="CHEBI:128753"/>
        <dbReference type="EC" id="1.17.7.3"/>
    </reaction>
</comment>
<dbReference type="PANTHER" id="PTHR30454:SF0">
    <property type="entry name" value="4-HYDROXY-3-METHYLBUT-2-EN-1-YL DIPHOSPHATE SYNTHASE (FERREDOXIN), CHLOROPLASTIC"/>
    <property type="match status" value="1"/>
</dbReference>
<dbReference type="InterPro" id="IPR004588">
    <property type="entry name" value="IspG_bac-typ"/>
</dbReference>
<evidence type="ECO:0000256" key="3">
    <source>
        <dbReference type="ARBA" id="ARBA00023002"/>
    </source>
</evidence>
<dbReference type="Gene3D" id="3.30.413.10">
    <property type="entry name" value="Sulfite Reductase Hemoprotein, domain 1"/>
    <property type="match status" value="1"/>
</dbReference>
<evidence type="ECO:0000256" key="5">
    <source>
        <dbReference type="ARBA" id="ARBA00023014"/>
    </source>
</evidence>
<dbReference type="FunFam" id="3.30.413.10:FF:000012">
    <property type="entry name" value="4-hydroxy-3-methylbut-2-en-1-yl diphosphate synthase (flavodoxin)"/>
    <property type="match status" value="1"/>
</dbReference>
<dbReference type="InterPro" id="IPR045854">
    <property type="entry name" value="NO2/SO3_Rdtase_4Fe4S_sf"/>
</dbReference>
<evidence type="ECO:0000256" key="6">
    <source>
        <dbReference type="ARBA" id="ARBA00023229"/>
    </source>
</evidence>
<accession>A0A2P5KBJ5</accession>
<feature type="binding site" evidence="7">
    <location>
        <position position="386"/>
    </location>
    <ligand>
        <name>[4Fe-4S] cluster</name>
        <dbReference type="ChEBI" id="CHEBI:49883"/>
    </ligand>
</feature>
<dbReference type="GO" id="GO:0005506">
    <property type="term" value="F:iron ion binding"/>
    <property type="evidence" value="ECO:0007669"/>
    <property type="project" value="InterPro"/>
</dbReference>
<keyword evidence="4 7" id="KW-0408">Iron</keyword>
<evidence type="ECO:0000256" key="1">
    <source>
        <dbReference type="ARBA" id="ARBA00022485"/>
    </source>
</evidence>
<proteinExistence type="inferred from homology"/>
<dbReference type="PIRSF" id="PIRSF004640">
    <property type="entry name" value="IspG"/>
    <property type="match status" value="1"/>
</dbReference>
<keyword evidence="11" id="KW-1185">Reference proteome</keyword>
<dbReference type="NCBIfam" id="TIGR00612">
    <property type="entry name" value="ispG_gcpE"/>
    <property type="match status" value="1"/>
</dbReference>
<dbReference type="UniPathway" id="UPA00056">
    <property type="reaction ID" value="UER00096"/>
</dbReference>
<feature type="binding site" evidence="7">
    <location>
        <position position="333"/>
    </location>
    <ligand>
        <name>[4Fe-4S] cluster</name>
        <dbReference type="ChEBI" id="CHEBI:49883"/>
    </ligand>
</feature>
<dbReference type="AlphaFoldDB" id="A0A2P5KBJ5"/>
<comment type="function">
    <text evidence="7">Converts 2C-methyl-D-erythritol 2,4-cyclodiphosphate (ME-2,4cPP) into 1-hydroxy-2-methyl-2-(E)-butenyl 4-diphosphate.</text>
</comment>
<evidence type="ECO:0000313" key="10">
    <source>
        <dbReference type="EMBL" id="PPB84082.1"/>
    </source>
</evidence>
<sequence length="461" mass="49128">MQSGNSMQSNILFESGGAPVASRVASGEPVFGGPAPRRRTHVVTVRWQDHTVTIGGGAPVRVQSMTNTDTTDPIGTAIQIKELAQAGSELVRITVNTPEAAAAVPAIREQLDRMGVNVPLVGDFHYNGHLLLRDYPDCAQALSKYRINPGNVGQGAKRGTQFAQMIEAAIRHDKPVRIGVNWGSLDQDLLARMMDENARRATPWDAQSVMYEALIQSAIGSAERAVELGLGRERIVLSCKVSGVQDLIAVYQALSLRCGFALHLGLTEAGMGSKGIVASAAALSVLLQQGIGDTIRVSLTPEPGASRTGEVVVAQEILQTMGLRSFTPMVIACPGCGRTTSTVFQELASRIQDYLRAQMPVWRKQYPGVETMNVAVMGCIVNGPGESKHANIGISLPGTGENPAAPVFIDGVKTTTLRGARIAEEFQDIVNDYVQRTYGATAASEVVCEARSPARVIIEST</sequence>
<comment type="pathway">
    <text evidence="7">Isoprenoid biosynthesis; isopentenyl diphosphate biosynthesis via DXP pathway; isopentenyl diphosphate from 1-deoxy-D-xylulose 5-phosphate: step 5/6.</text>
</comment>
<dbReference type="GO" id="GO:0051539">
    <property type="term" value="F:4 iron, 4 sulfur cluster binding"/>
    <property type="evidence" value="ECO:0007669"/>
    <property type="project" value="UniProtKB-UniRule"/>
</dbReference>
<evidence type="ECO:0000313" key="11">
    <source>
        <dbReference type="Proteomes" id="UP000243096"/>
    </source>
</evidence>